<dbReference type="InterPro" id="IPR039425">
    <property type="entry name" value="RNA_pol_sigma-70-like"/>
</dbReference>
<dbReference type="NCBIfam" id="TIGR02937">
    <property type="entry name" value="sigma70-ECF"/>
    <property type="match status" value="1"/>
</dbReference>
<evidence type="ECO:0000259" key="7">
    <source>
        <dbReference type="Pfam" id="PF04542"/>
    </source>
</evidence>
<dbReference type="SUPFAM" id="SSF88946">
    <property type="entry name" value="Sigma2 domain of RNA polymerase sigma factors"/>
    <property type="match status" value="1"/>
</dbReference>
<dbReference type="Proteomes" id="UP000237968">
    <property type="component" value="Unassembled WGS sequence"/>
</dbReference>
<dbReference type="AlphaFoldDB" id="A0A2S9YCB8"/>
<dbReference type="InterPro" id="IPR013249">
    <property type="entry name" value="RNA_pol_sigma70_r4_t2"/>
</dbReference>
<dbReference type="InterPro" id="IPR013324">
    <property type="entry name" value="RNA_pol_sigma_r3/r4-like"/>
</dbReference>
<comment type="caution">
    <text evidence="9">The sequence shown here is derived from an EMBL/GenBank/DDBJ whole genome shotgun (WGS) entry which is preliminary data.</text>
</comment>
<dbReference type="GO" id="GO:0003677">
    <property type="term" value="F:DNA binding"/>
    <property type="evidence" value="ECO:0007669"/>
    <property type="project" value="UniProtKB-KW"/>
</dbReference>
<feature type="domain" description="RNA polymerase sigma factor 70 region 4 type 2" evidence="8">
    <location>
        <begin position="117"/>
        <end position="167"/>
    </location>
</feature>
<evidence type="ECO:0000256" key="6">
    <source>
        <dbReference type="SAM" id="MobiDB-lite"/>
    </source>
</evidence>
<dbReference type="Pfam" id="PF04542">
    <property type="entry name" value="Sigma70_r2"/>
    <property type="match status" value="1"/>
</dbReference>
<evidence type="ECO:0000256" key="1">
    <source>
        <dbReference type="ARBA" id="ARBA00010641"/>
    </source>
</evidence>
<dbReference type="SUPFAM" id="SSF88659">
    <property type="entry name" value="Sigma3 and sigma4 domains of RNA polymerase sigma factors"/>
    <property type="match status" value="1"/>
</dbReference>
<dbReference type="EMBL" id="PVNK01000112">
    <property type="protein sequence ID" value="PRQ02745.1"/>
    <property type="molecule type" value="Genomic_DNA"/>
</dbReference>
<evidence type="ECO:0000256" key="5">
    <source>
        <dbReference type="ARBA" id="ARBA00023163"/>
    </source>
</evidence>
<dbReference type="OrthoDB" id="9780326at2"/>
<dbReference type="InterPro" id="IPR013325">
    <property type="entry name" value="RNA_pol_sigma_r2"/>
</dbReference>
<dbReference type="Pfam" id="PF08281">
    <property type="entry name" value="Sigma70_r4_2"/>
    <property type="match status" value="1"/>
</dbReference>
<dbReference type="GO" id="GO:0016987">
    <property type="term" value="F:sigma factor activity"/>
    <property type="evidence" value="ECO:0007669"/>
    <property type="project" value="UniProtKB-KW"/>
</dbReference>
<keyword evidence="4" id="KW-0238">DNA-binding</keyword>
<evidence type="ECO:0000256" key="2">
    <source>
        <dbReference type="ARBA" id="ARBA00023015"/>
    </source>
</evidence>
<dbReference type="InterPro" id="IPR007627">
    <property type="entry name" value="RNA_pol_sigma70_r2"/>
</dbReference>
<dbReference type="InterPro" id="IPR036388">
    <property type="entry name" value="WH-like_DNA-bd_sf"/>
</dbReference>
<proteinExistence type="inferred from homology"/>
<keyword evidence="2" id="KW-0805">Transcription regulation</keyword>
<feature type="region of interest" description="Disordered" evidence="6">
    <location>
        <begin position="93"/>
        <end position="114"/>
    </location>
</feature>
<dbReference type="RefSeq" id="WP_106391530.1">
    <property type="nucleotide sequence ID" value="NZ_PVNK01000112.1"/>
</dbReference>
<accession>A0A2S9YCB8</accession>
<dbReference type="GO" id="GO:0006352">
    <property type="term" value="P:DNA-templated transcription initiation"/>
    <property type="evidence" value="ECO:0007669"/>
    <property type="project" value="InterPro"/>
</dbReference>
<feature type="domain" description="RNA polymerase sigma-70 region 2" evidence="7">
    <location>
        <begin position="21"/>
        <end position="86"/>
    </location>
</feature>
<dbReference type="PANTHER" id="PTHR43133:SF8">
    <property type="entry name" value="RNA POLYMERASE SIGMA FACTOR HI_1459-RELATED"/>
    <property type="match status" value="1"/>
</dbReference>
<gene>
    <name evidence="9" type="primary">sigR_3</name>
    <name evidence="9" type="ORF">ENSA5_20970</name>
</gene>
<dbReference type="Gene3D" id="1.10.10.10">
    <property type="entry name" value="Winged helix-like DNA-binding domain superfamily/Winged helix DNA-binding domain"/>
    <property type="match status" value="1"/>
</dbReference>
<sequence length="174" mass="20152">MELEDLLERWRADPRRHGEEFGSRLYALAYRYIRKRVHDDAARDLAQSAVATALAKHEDFVGGSLQRWINKIASNQVRNHWRRQQRERVLVRTPASELPDSQTSGVSRVNRQRQRSSLRKRIAALTTPYRVVINWHLRGLSPQEIASEISLHPGTVRVRLHRAILQLRSAPIAS</sequence>
<evidence type="ECO:0000256" key="4">
    <source>
        <dbReference type="ARBA" id="ARBA00023125"/>
    </source>
</evidence>
<evidence type="ECO:0000259" key="8">
    <source>
        <dbReference type="Pfam" id="PF08281"/>
    </source>
</evidence>
<evidence type="ECO:0000313" key="10">
    <source>
        <dbReference type="Proteomes" id="UP000237968"/>
    </source>
</evidence>
<organism evidence="9 10">
    <name type="scientific">Enhygromyxa salina</name>
    <dbReference type="NCBI Taxonomy" id="215803"/>
    <lineage>
        <taxon>Bacteria</taxon>
        <taxon>Pseudomonadati</taxon>
        <taxon>Myxococcota</taxon>
        <taxon>Polyangia</taxon>
        <taxon>Nannocystales</taxon>
        <taxon>Nannocystaceae</taxon>
        <taxon>Enhygromyxa</taxon>
    </lineage>
</organism>
<evidence type="ECO:0000313" key="9">
    <source>
        <dbReference type="EMBL" id="PRQ02745.1"/>
    </source>
</evidence>
<evidence type="ECO:0000256" key="3">
    <source>
        <dbReference type="ARBA" id="ARBA00023082"/>
    </source>
</evidence>
<dbReference type="PANTHER" id="PTHR43133">
    <property type="entry name" value="RNA POLYMERASE ECF-TYPE SIGMA FACTO"/>
    <property type="match status" value="1"/>
</dbReference>
<dbReference type="Gene3D" id="1.10.1740.10">
    <property type="match status" value="1"/>
</dbReference>
<dbReference type="InterPro" id="IPR014284">
    <property type="entry name" value="RNA_pol_sigma-70_dom"/>
</dbReference>
<reference evidence="9 10" key="1">
    <citation type="submission" date="2018-03" db="EMBL/GenBank/DDBJ databases">
        <title>Draft Genome Sequences of the Obligatory Marine Myxobacteria Enhygromyxa salina SWB005.</title>
        <authorList>
            <person name="Poehlein A."/>
            <person name="Moghaddam J.A."/>
            <person name="Harms H."/>
            <person name="Alanjari M."/>
            <person name="Koenig G.M."/>
            <person name="Daniel R."/>
            <person name="Schaeberle T.F."/>
        </authorList>
    </citation>
    <scope>NUCLEOTIDE SEQUENCE [LARGE SCALE GENOMIC DNA]</scope>
    <source>
        <strain evidence="9 10">SWB005</strain>
    </source>
</reference>
<name>A0A2S9YCB8_9BACT</name>
<keyword evidence="5" id="KW-0804">Transcription</keyword>
<comment type="similarity">
    <text evidence="1">Belongs to the sigma-70 factor family. ECF subfamily.</text>
</comment>
<keyword evidence="3" id="KW-0731">Sigma factor</keyword>
<keyword evidence="10" id="KW-1185">Reference proteome</keyword>
<protein>
    <submittedName>
        <fullName evidence="9">ECF RNA polymerase sigma factor SigR</fullName>
    </submittedName>
</protein>